<dbReference type="RefSeq" id="WP_184839613.1">
    <property type="nucleotide sequence ID" value="NZ_BAAAVN010000008.1"/>
</dbReference>
<reference evidence="1 2" key="1">
    <citation type="submission" date="2020-08" db="EMBL/GenBank/DDBJ databases">
        <title>Sequencing the genomes of 1000 actinobacteria strains.</title>
        <authorList>
            <person name="Klenk H.-P."/>
        </authorList>
    </citation>
    <scope>NUCLEOTIDE SEQUENCE [LARGE SCALE GENOMIC DNA]</scope>
    <source>
        <strain evidence="1 2">DSM 17294</strain>
    </source>
</reference>
<protein>
    <submittedName>
        <fullName evidence="1">Uncharacterized protein</fullName>
    </submittedName>
</protein>
<comment type="caution">
    <text evidence="1">The sequence shown here is derived from an EMBL/GenBank/DDBJ whole genome shotgun (WGS) entry which is preliminary data.</text>
</comment>
<dbReference type="AlphaFoldDB" id="A0A841E1Y4"/>
<keyword evidence="2" id="KW-1185">Reference proteome</keyword>
<evidence type="ECO:0000313" key="2">
    <source>
        <dbReference type="Proteomes" id="UP000558997"/>
    </source>
</evidence>
<name>A0A841E1Y4_9ACTN</name>
<organism evidence="1 2">
    <name type="scientific">Kribbella solani</name>
    <dbReference type="NCBI Taxonomy" id="236067"/>
    <lineage>
        <taxon>Bacteria</taxon>
        <taxon>Bacillati</taxon>
        <taxon>Actinomycetota</taxon>
        <taxon>Actinomycetes</taxon>
        <taxon>Propionibacteriales</taxon>
        <taxon>Kribbellaceae</taxon>
        <taxon>Kribbella</taxon>
    </lineage>
</organism>
<accession>A0A841E1Y4</accession>
<proteinExistence type="predicted"/>
<dbReference type="EMBL" id="JACHNF010000001">
    <property type="protein sequence ID" value="MBB5982417.1"/>
    <property type="molecule type" value="Genomic_DNA"/>
</dbReference>
<gene>
    <name evidence="1" type="ORF">HDA44_005758</name>
</gene>
<sequence length="224" mass="24474">MRGWSAQPVASNAVTYYDYEFPEGVAYKYRVHEFNASGTETAITEYSVSAVSFSDVWLKVPAAPFLNRAVVVADRGEITNRSRGGLFDVQGRTDPILISDVRSGPAYTLKLLTETAADERDMEYTLSTGDVIFIHLPAAVETISGGYYAVGDVSRDSTLRLSPRRVWSLPLTRVVAPGPDVAGAAYTWTSAMNEYATWDDLMADNATWGDLMQRTGSPADVIVP</sequence>
<evidence type="ECO:0000313" key="1">
    <source>
        <dbReference type="EMBL" id="MBB5982417.1"/>
    </source>
</evidence>
<dbReference type="Proteomes" id="UP000558997">
    <property type="component" value="Unassembled WGS sequence"/>
</dbReference>